<dbReference type="STRING" id="90262.A0A1X2IS25"/>
<evidence type="ECO:0000256" key="1">
    <source>
        <dbReference type="ARBA" id="ARBA00010603"/>
    </source>
</evidence>
<organism evidence="6 7">
    <name type="scientific">Absidia repens</name>
    <dbReference type="NCBI Taxonomy" id="90262"/>
    <lineage>
        <taxon>Eukaryota</taxon>
        <taxon>Fungi</taxon>
        <taxon>Fungi incertae sedis</taxon>
        <taxon>Mucoromycota</taxon>
        <taxon>Mucoromycotina</taxon>
        <taxon>Mucoromycetes</taxon>
        <taxon>Mucorales</taxon>
        <taxon>Cunninghamellaceae</taxon>
        <taxon>Absidia</taxon>
    </lineage>
</organism>
<keyword evidence="7" id="KW-1185">Reference proteome</keyword>
<evidence type="ECO:0000256" key="2">
    <source>
        <dbReference type="ARBA" id="ARBA00015736"/>
    </source>
</evidence>
<feature type="compositionally biased region" description="Low complexity" evidence="5">
    <location>
        <begin position="88"/>
        <end position="135"/>
    </location>
</feature>
<dbReference type="EMBL" id="MCGE01000005">
    <property type="protein sequence ID" value="ORZ21309.1"/>
    <property type="molecule type" value="Genomic_DNA"/>
</dbReference>
<evidence type="ECO:0000256" key="3">
    <source>
        <dbReference type="ARBA" id="ARBA00022707"/>
    </source>
</evidence>
<gene>
    <name evidence="6" type="ORF">BCR42DRAFT_191120</name>
</gene>
<comment type="similarity">
    <text evidence="1">Belongs to the dymeclin family.</text>
</comment>
<dbReference type="OrthoDB" id="10253409at2759"/>
<evidence type="ECO:0000313" key="7">
    <source>
        <dbReference type="Proteomes" id="UP000193560"/>
    </source>
</evidence>
<feature type="compositionally biased region" description="Low complexity" evidence="5">
    <location>
        <begin position="66"/>
        <end position="79"/>
    </location>
</feature>
<accession>A0A1X2IS25</accession>
<evidence type="ECO:0000256" key="4">
    <source>
        <dbReference type="ARBA" id="ARBA00023288"/>
    </source>
</evidence>
<keyword evidence="4" id="KW-0449">Lipoprotein</keyword>
<dbReference type="GO" id="GO:0007030">
    <property type="term" value="P:Golgi organization"/>
    <property type="evidence" value="ECO:0007669"/>
    <property type="project" value="TreeGrafter"/>
</dbReference>
<name>A0A1X2IS25_9FUNG</name>
<dbReference type="PANTHER" id="PTHR12895">
    <property type="entry name" value="DYMECLIN"/>
    <property type="match status" value="1"/>
</dbReference>
<sequence>MNPPPAPPTSPPVLPALAAPNKTLLTSDKHSFRRPSLYQNNSSSPISPASPPYMQQQSPTNELSDSFASLGAISRSSSSTTKPLPVLPSSGITPSSQTPTSTTTAAAAASTTPATTITTSTTLPSSSTAMSYSTTSPPPLKNPSHHFSATHTIALKALCSTAALDLKDTTFWASLLNSRKFSAKHTIQDAFDLEMDTVGLSIELAANNIKTQNLNKLLLHLLSQLHLLKGSNTLSVPNPAYNSLFLARVFLKHFVGNLTHVEIVEQFKGDCPLAKGDNTDLDPENLPILPQVIDDDRPKAEQLLDILLTLLINIDSK</sequence>
<evidence type="ECO:0000313" key="6">
    <source>
        <dbReference type="EMBL" id="ORZ21309.1"/>
    </source>
</evidence>
<dbReference type="GO" id="GO:0005794">
    <property type="term" value="C:Golgi apparatus"/>
    <property type="evidence" value="ECO:0007669"/>
    <property type="project" value="TreeGrafter"/>
</dbReference>
<dbReference type="PANTHER" id="PTHR12895:SF9">
    <property type="entry name" value="DYMECLIN"/>
    <property type="match status" value="1"/>
</dbReference>
<dbReference type="InterPro" id="IPR019142">
    <property type="entry name" value="Dymeclin"/>
</dbReference>
<feature type="compositionally biased region" description="Polar residues" evidence="5">
    <location>
        <begin position="53"/>
        <end position="64"/>
    </location>
</feature>
<feature type="region of interest" description="Disordered" evidence="5">
    <location>
        <begin position="22"/>
        <end position="144"/>
    </location>
</feature>
<dbReference type="AlphaFoldDB" id="A0A1X2IS25"/>
<evidence type="ECO:0000256" key="5">
    <source>
        <dbReference type="SAM" id="MobiDB-lite"/>
    </source>
</evidence>
<keyword evidence="3" id="KW-0519">Myristate</keyword>
<protein>
    <recommendedName>
        <fullName evidence="2">Dymeclin</fullName>
    </recommendedName>
</protein>
<reference evidence="6 7" key="1">
    <citation type="submission" date="2016-07" db="EMBL/GenBank/DDBJ databases">
        <title>Pervasive Adenine N6-methylation of Active Genes in Fungi.</title>
        <authorList>
            <consortium name="DOE Joint Genome Institute"/>
            <person name="Mondo S.J."/>
            <person name="Dannebaum R.O."/>
            <person name="Kuo R.C."/>
            <person name="Labutti K."/>
            <person name="Haridas S."/>
            <person name="Kuo A."/>
            <person name="Salamov A."/>
            <person name="Ahrendt S.R."/>
            <person name="Lipzen A."/>
            <person name="Sullivan W."/>
            <person name="Andreopoulos W.B."/>
            <person name="Clum A."/>
            <person name="Lindquist E."/>
            <person name="Daum C."/>
            <person name="Ramamoorthy G.K."/>
            <person name="Gryganskyi A."/>
            <person name="Culley D."/>
            <person name="Magnuson J.K."/>
            <person name="James T.Y."/>
            <person name="O'Malley M.A."/>
            <person name="Stajich J.E."/>
            <person name="Spatafora J.W."/>
            <person name="Visel A."/>
            <person name="Grigoriev I.V."/>
        </authorList>
    </citation>
    <scope>NUCLEOTIDE SEQUENCE [LARGE SCALE GENOMIC DNA]</scope>
    <source>
        <strain evidence="6 7">NRRL 1336</strain>
    </source>
</reference>
<comment type="caution">
    <text evidence="6">The sequence shown here is derived from an EMBL/GenBank/DDBJ whole genome shotgun (WGS) entry which is preliminary data.</text>
</comment>
<dbReference type="Pfam" id="PF09742">
    <property type="entry name" value="Dymeclin"/>
    <property type="match status" value="1"/>
</dbReference>
<proteinExistence type="inferred from homology"/>
<dbReference type="Proteomes" id="UP000193560">
    <property type="component" value="Unassembled WGS sequence"/>
</dbReference>